<dbReference type="GO" id="GO:0046654">
    <property type="term" value="P:tetrahydrofolate biosynthetic process"/>
    <property type="evidence" value="ECO:0007669"/>
    <property type="project" value="UniProtKB-UniPathway"/>
</dbReference>
<evidence type="ECO:0000259" key="11">
    <source>
        <dbReference type="Pfam" id="PF08245"/>
    </source>
</evidence>
<dbReference type="PIRSF" id="PIRSF001563">
    <property type="entry name" value="Folylpolyglu_synth"/>
    <property type="match status" value="1"/>
</dbReference>
<dbReference type="SUPFAM" id="SSF53244">
    <property type="entry name" value="MurD-like peptide ligases, peptide-binding domain"/>
    <property type="match status" value="1"/>
</dbReference>
<evidence type="ECO:0000256" key="2">
    <source>
        <dbReference type="ARBA" id="ARBA00008276"/>
    </source>
</evidence>
<evidence type="ECO:0000256" key="5">
    <source>
        <dbReference type="ARBA" id="ARBA00022723"/>
    </source>
</evidence>
<comment type="caution">
    <text evidence="12">The sequence shown here is derived from an EMBL/GenBank/DDBJ whole genome shotgun (WGS) entry which is preliminary data.</text>
</comment>
<gene>
    <name evidence="12" type="ORF">WH96_03695</name>
</gene>
<comment type="similarity">
    <text evidence="2 10">Belongs to the folylpolyglutamate synthase family.</text>
</comment>
<evidence type="ECO:0000256" key="1">
    <source>
        <dbReference type="ARBA" id="ARBA00001946"/>
    </source>
</evidence>
<comment type="cofactor">
    <cofactor evidence="1">
        <name>Mg(2+)</name>
        <dbReference type="ChEBI" id="CHEBI:18420"/>
    </cofactor>
</comment>
<keyword evidence="5" id="KW-0479">Metal-binding</keyword>
<dbReference type="EMBL" id="LAQL01000002">
    <property type="protein sequence ID" value="KLN62583.1"/>
    <property type="molecule type" value="Genomic_DNA"/>
</dbReference>
<accession>A0A0H2MJI7</accession>
<dbReference type="Proteomes" id="UP000035444">
    <property type="component" value="Unassembled WGS sequence"/>
</dbReference>
<dbReference type="GO" id="GO:0004326">
    <property type="term" value="F:tetrahydrofolylpolyglutamate synthase activity"/>
    <property type="evidence" value="ECO:0007669"/>
    <property type="project" value="UniProtKB-EC"/>
</dbReference>
<dbReference type="GO" id="GO:0005524">
    <property type="term" value="F:ATP binding"/>
    <property type="evidence" value="ECO:0007669"/>
    <property type="project" value="UniProtKB-KW"/>
</dbReference>
<evidence type="ECO:0000256" key="9">
    <source>
        <dbReference type="ARBA" id="ARBA00047493"/>
    </source>
</evidence>
<dbReference type="PROSITE" id="PS01012">
    <property type="entry name" value="FOLYLPOLYGLU_SYNT_2"/>
    <property type="match status" value="1"/>
</dbReference>
<dbReference type="InterPro" id="IPR001645">
    <property type="entry name" value="Folylpolyglutamate_synth"/>
</dbReference>
<dbReference type="Gene3D" id="3.40.1190.10">
    <property type="entry name" value="Mur-like, catalytic domain"/>
    <property type="match status" value="1"/>
</dbReference>
<dbReference type="Pfam" id="PF08245">
    <property type="entry name" value="Mur_ligase_M"/>
    <property type="match status" value="1"/>
</dbReference>
<keyword evidence="7 10" id="KW-0067">ATP-binding</keyword>
<dbReference type="GO" id="GO:0046872">
    <property type="term" value="F:metal ion binding"/>
    <property type="evidence" value="ECO:0007669"/>
    <property type="project" value="UniProtKB-KW"/>
</dbReference>
<organism evidence="12 13">
    <name type="scientific">Kiloniella spongiae</name>
    <dbReference type="NCBI Taxonomy" id="1489064"/>
    <lineage>
        <taxon>Bacteria</taxon>
        <taxon>Pseudomonadati</taxon>
        <taxon>Pseudomonadota</taxon>
        <taxon>Alphaproteobacteria</taxon>
        <taxon>Rhodospirillales</taxon>
        <taxon>Kiloniellaceae</taxon>
        <taxon>Kiloniella</taxon>
    </lineage>
</organism>
<proteinExistence type="inferred from homology"/>
<keyword evidence="8" id="KW-0460">Magnesium</keyword>
<dbReference type="GO" id="GO:0008841">
    <property type="term" value="F:dihydrofolate synthase activity"/>
    <property type="evidence" value="ECO:0007669"/>
    <property type="project" value="TreeGrafter"/>
</dbReference>
<dbReference type="STRING" id="1489064.WH96_03695"/>
<dbReference type="GO" id="GO:0005737">
    <property type="term" value="C:cytoplasm"/>
    <property type="evidence" value="ECO:0007669"/>
    <property type="project" value="TreeGrafter"/>
</dbReference>
<evidence type="ECO:0000256" key="10">
    <source>
        <dbReference type="PIRNR" id="PIRNR001563"/>
    </source>
</evidence>
<keyword evidence="4 10" id="KW-0436">Ligase</keyword>
<dbReference type="PATRIC" id="fig|1489064.4.peg.1676"/>
<dbReference type="RefSeq" id="WP_047762705.1">
    <property type="nucleotide sequence ID" value="NZ_LAQL01000002.1"/>
</dbReference>
<keyword evidence="13" id="KW-1185">Reference proteome</keyword>
<dbReference type="NCBIfam" id="TIGR01499">
    <property type="entry name" value="folC"/>
    <property type="match status" value="1"/>
</dbReference>
<dbReference type="InterPro" id="IPR013221">
    <property type="entry name" value="Mur_ligase_cen"/>
</dbReference>
<dbReference type="InterPro" id="IPR018109">
    <property type="entry name" value="Folylpolyglutamate_synth_CS"/>
</dbReference>
<evidence type="ECO:0000313" key="13">
    <source>
        <dbReference type="Proteomes" id="UP000035444"/>
    </source>
</evidence>
<keyword evidence="6 10" id="KW-0547">Nucleotide-binding</keyword>
<dbReference type="PANTHER" id="PTHR11136:SF0">
    <property type="entry name" value="DIHYDROFOLATE SYNTHETASE-RELATED"/>
    <property type="match status" value="1"/>
</dbReference>
<evidence type="ECO:0000256" key="6">
    <source>
        <dbReference type="ARBA" id="ARBA00022741"/>
    </source>
</evidence>
<name>A0A0H2MJI7_9PROT</name>
<evidence type="ECO:0000256" key="8">
    <source>
        <dbReference type="ARBA" id="ARBA00022842"/>
    </source>
</evidence>
<reference evidence="12 13" key="1">
    <citation type="submission" date="2015-03" db="EMBL/GenBank/DDBJ databases">
        <title>Genome Sequence of Kiloniella spongiae MEBiC09566, isolated from a marine sponge.</title>
        <authorList>
            <person name="Shao Z."/>
            <person name="Wang L."/>
            <person name="Li X."/>
        </authorList>
    </citation>
    <scope>NUCLEOTIDE SEQUENCE [LARGE SCALE GENOMIC DNA]</scope>
    <source>
        <strain evidence="12 13">MEBiC09566</strain>
    </source>
</reference>
<dbReference type="InterPro" id="IPR036565">
    <property type="entry name" value="Mur-like_cat_sf"/>
</dbReference>
<evidence type="ECO:0000256" key="7">
    <source>
        <dbReference type="ARBA" id="ARBA00022840"/>
    </source>
</evidence>
<sequence>MTMRRSDIVLERLSLLHPKIIDLSLSRVERLLRLLDHPEEKLPPVIHVAGTNGKGSFLAYLRAILEAHDQDVHLYTSPHLVKFHERIRLAGELISEDELVALLEECEKINGPDSITFFEVTTVAAFLAYSRHKADALLLETGLGGRLDATNMVAQPTLTAITPISVDHTQFLGDTIEEIAAEKAGILKSGVPCVVGKQPKAALDVIKARAAEIGAELYIEGEDWTVTPDTNSFLFNGRNGETRYPNPNLLGEHQVENAALSVAATDILANSFDLKADKIKEGLTQAYWPGRMQKLTTGLLPDLLPNNCELWLDGGHNESAGLALATILKTWQDKPVHIIYGMLNTKAATDYLRPLAPLGSSLRAIEIPFEAASLSAEDAAAHAVEAGFEAKPSASAQHAVEEILAQEEPGRILICGSLYLAGHILAESH</sequence>
<dbReference type="InterPro" id="IPR036615">
    <property type="entry name" value="Mur_ligase_C_dom_sf"/>
</dbReference>
<dbReference type="UniPathway" id="UPA00077">
    <property type="reaction ID" value="UER00157"/>
</dbReference>
<dbReference type="AlphaFoldDB" id="A0A0H2MJI7"/>
<dbReference type="PANTHER" id="PTHR11136">
    <property type="entry name" value="FOLYLPOLYGLUTAMATE SYNTHASE-RELATED"/>
    <property type="match status" value="1"/>
</dbReference>
<evidence type="ECO:0000313" key="12">
    <source>
        <dbReference type="EMBL" id="KLN62583.1"/>
    </source>
</evidence>
<comment type="catalytic activity">
    <reaction evidence="9">
        <text>(6S)-5,6,7,8-tetrahydrofolyl-(gamma-L-Glu)(n) + L-glutamate + ATP = (6S)-5,6,7,8-tetrahydrofolyl-(gamma-L-Glu)(n+1) + ADP + phosphate + H(+)</text>
        <dbReference type="Rhea" id="RHEA:10580"/>
        <dbReference type="Rhea" id="RHEA-COMP:14738"/>
        <dbReference type="Rhea" id="RHEA-COMP:14740"/>
        <dbReference type="ChEBI" id="CHEBI:15378"/>
        <dbReference type="ChEBI" id="CHEBI:29985"/>
        <dbReference type="ChEBI" id="CHEBI:30616"/>
        <dbReference type="ChEBI" id="CHEBI:43474"/>
        <dbReference type="ChEBI" id="CHEBI:141005"/>
        <dbReference type="ChEBI" id="CHEBI:456216"/>
        <dbReference type="EC" id="6.3.2.17"/>
    </reaction>
</comment>
<dbReference type="SUPFAM" id="SSF53623">
    <property type="entry name" value="MurD-like peptide ligases, catalytic domain"/>
    <property type="match status" value="1"/>
</dbReference>
<evidence type="ECO:0000256" key="3">
    <source>
        <dbReference type="ARBA" id="ARBA00013025"/>
    </source>
</evidence>
<dbReference type="Gene3D" id="3.90.190.20">
    <property type="entry name" value="Mur ligase, C-terminal domain"/>
    <property type="match status" value="1"/>
</dbReference>
<dbReference type="EC" id="6.3.2.17" evidence="3"/>
<evidence type="ECO:0000256" key="4">
    <source>
        <dbReference type="ARBA" id="ARBA00022598"/>
    </source>
</evidence>
<dbReference type="FunFam" id="3.40.1190.10:FF:000011">
    <property type="entry name" value="Folylpolyglutamate synthase/dihydrofolate synthase"/>
    <property type="match status" value="1"/>
</dbReference>
<protein>
    <recommendedName>
        <fullName evidence="3">tetrahydrofolate synthase</fullName>
        <ecNumber evidence="3">6.3.2.17</ecNumber>
    </recommendedName>
</protein>
<feature type="domain" description="Mur ligase central" evidence="11">
    <location>
        <begin position="48"/>
        <end position="264"/>
    </location>
</feature>